<dbReference type="SUPFAM" id="SSF55785">
    <property type="entry name" value="PYP-like sensor domain (PAS domain)"/>
    <property type="match status" value="1"/>
</dbReference>
<dbReference type="GO" id="GO:0006355">
    <property type="term" value="P:regulation of DNA-templated transcription"/>
    <property type="evidence" value="ECO:0007669"/>
    <property type="project" value="InterPro"/>
</dbReference>
<dbReference type="EMBL" id="FOYM01000022">
    <property type="protein sequence ID" value="SFR10989.1"/>
    <property type="molecule type" value="Genomic_DNA"/>
</dbReference>
<organism evidence="9 10">
    <name type="scientific">Desulfoscipio geothermicus DSM 3669</name>
    <dbReference type="NCBI Taxonomy" id="1121426"/>
    <lineage>
        <taxon>Bacteria</taxon>
        <taxon>Bacillati</taxon>
        <taxon>Bacillota</taxon>
        <taxon>Clostridia</taxon>
        <taxon>Eubacteriales</taxon>
        <taxon>Desulfallaceae</taxon>
        <taxon>Desulfoscipio</taxon>
    </lineage>
</organism>
<dbReference type="Proteomes" id="UP000199584">
    <property type="component" value="Unassembled WGS sequence"/>
</dbReference>
<reference evidence="10" key="1">
    <citation type="submission" date="2016-10" db="EMBL/GenBank/DDBJ databases">
        <authorList>
            <person name="Varghese N."/>
            <person name="Submissions S."/>
        </authorList>
    </citation>
    <scope>NUCLEOTIDE SEQUENCE [LARGE SCALE GENOMIC DNA]</scope>
    <source>
        <strain evidence="10">DSM 3669</strain>
    </source>
</reference>
<evidence type="ECO:0000256" key="2">
    <source>
        <dbReference type="ARBA" id="ARBA00022840"/>
    </source>
</evidence>
<evidence type="ECO:0000256" key="1">
    <source>
        <dbReference type="ARBA" id="ARBA00022741"/>
    </source>
</evidence>
<feature type="domain" description="PAS" evidence="8">
    <location>
        <begin position="12"/>
        <end position="63"/>
    </location>
</feature>
<dbReference type="CDD" id="cd00130">
    <property type="entry name" value="PAS"/>
    <property type="match status" value="1"/>
</dbReference>
<dbReference type="SUPFAM" id="SSF46689">
    <property type="entry name" value="Homeodomain-like"/>
    <property type="match status" value="1"/>
</dbReference>
<dbReference type="InterPro" id="IPR009057">
    <property type="entry name" value="Homeodomain-like_sf"/>
</dbReference>
<dbReference type="InterPro" id="IPR000014">
    <property type="entry name" value="PAS"/>
</dbReference>
<name>A0A1I6DZR4_9FIRM</name>
<keyword evidence="3" id="KW-0805">Transcription regulation</keyword>
<dbReference type="InterPro" id="IPR027417">
    <property type="entry name" value="P-loop_NTPase"/>
</dbReference>
<dbReference type="Gene3D" id="3.40.50.300">
    <property type="entry name" value="P-loop containing nucleotide triphosphate hydrolases"/>
    <property type="match status" value="1"/>
</dbReference>
<dbReference type="FunFam" id="3.40.50.300:FF:000006">
    <property type="entry name" value="DNA-binding transcriptional regulator NtrC"/>
    <property type="match status" value="1"/>
</dbReference>
<dbReference type="PROSITE" id="PS00688">
    <property type="entry name" value="SIGMA54_INTERACT_3"/>
    <property type="match status" value="1"/>
</dbReference>
<keyword evidence="1" id="KW-0547">Nucleotide-binding</keyword>
<dbReference type="Pfam" id="PF00158">
    <property type="entry name" value="Sigma54_activat"/>
    <property type="match status" value="1"/>
</dbReference>
<dbReference type="PROSITE" id="PS00676">
    <property type="entry name" value="SIGMA54_INTERACT_2"/>
    <property type="match status" value="1"/>
</dbReference>
<dbReference type="PANTHER" id="PTHR32071">
    <property type="entry name" value="TRANSCRIPTIONAL REGULATORY PROTEIN"/>
    <property type="match status" value="1"/>
</dbReference>
<dbReference type="PANTHER" id="PTHR32071:SF57">
    <property type="entry name" value="C4-DICARBOXYLATE TRANSPORT TRANSCRIPTIONAL REGULATORY PROTEIN DCTD"/>
    <property type="match status" value="1"/>
</dbReference>
<dbReference type="SMART" id="SM00091">
    <property type="entry name" value="PAS"/>
    <property type="match status" value="1"/>
</dbReference>
<dbReference type="InterPro" id="IPR002078">
    <property type="entry name" value="Sigma_54_int"/>
</dbReference>
<keyword evidence="4" id="KW-0238">DNA-binding</keyword>
<dbReference type="InterPro" id="IPR002197">
    <property type="entry name" value="HTH_Fis"/>
</dbReference>
<evidence type="ECO:0000256" key="6">
    <source>
        <dbReference type="SAM" id="Coils"/>
    </source>
</evidence>
<evidence type="ECO:0000256" key="5">
    <source>
        <dbReference type="ARBA" id="ARBA00023163"/>
    </source>
</evidence>
<feature type="domain" description="Sigma-54 factor interaction" evidence="7">
    <location>
        <begin position="153"/>
        <end position="383"/>
    </location>
</feature>
<dbReference type="InterPro" id="IPR025944">
    <property type="entry name" value="Sigma_54_int_dom_CS"/>
</dbReference>
<accession>A0A1I6DZR4</accession>
<dbReference type="AlphaFoldDB" id="A0A1I6DZR4"/>
<dbReference type="RefSeq" id="WP_245779772.1">
    <property type="nucleotide sequence ID" value="NZ_FOYM01000022.1"/>
</dbReference>
<dbReference type="SUPFAM" id="SSF52540">
    <property type="entry name" value="P-loop containing nucleoside triphosphate hydrolases"/>
    <property type="match status" value="1"/>
</dbReference>
<dbReference type="Pfam" id="PF02954">
    <property type="entry name" value="HTH_8"/>
    <property type="match status" value="1"/>
</dbReference>
<dbReference type="InterPro" id="IPR003593">
    <property type="entry name" value="AAA+_ATPase"/>
</dbReference>
<evidence type="ECO:0000256" key="4">
    <source>
        <dbReference type="ARBA" id="ARBA00023125"/>
    </source>
</evidence>
<dbReference type="PRINTS" id="PR01590">
    <property type="entry name" value="HTHFIS"/>
</dbReference>
<evidence type="ECO:0000313" key="9">
    <source>
        <dbReference type="EMBL" id="SFR10989.1"/>
    </source>
</evidence>
<dbReference type="NCBIfam" id="TIGR00229">
    <property type="entry name" value="sensory_box"/>
    <property type="match status" value="1"/>
</dbReference>
<sequence length="463" mass="52508">MADPKNYSSLTREELLKAIVENPNEATIFIDTQGIIRLINYEYADFLGYKPEELINRPILEVVPQTRLLEVLKTGKPHFGDIWTIRGHQLAVTRLPILKDGQIIGVLGRSMFKDELSLAMEFAKKIKQLEKELASYRAELDQQRRAKYVVGDIIGHSDKMLRLKQKVHKVAQTSSTVLITGESGTGKELFAHAIHNASPRKNRAFVRVNCTSIPTELLESELFGYEEGAFTGARRGGKLGKFELAQGGTIFLDEIGDMNKSMQAKLLRVLQEKEIERIGGTGPVLVDVRVIAATNRNLEEMIMAQQFREDLYYRLNVVMLHIPPLRERKTDIPELAAHLIEKLNRRLRAAVNGLAKEALNLFLQYDWPGNVRELENFLEQAINLSEQDILYPHDFPVLEKRLQKQLAGNPGGRAVRPLQEVVREAETRAILNALAATNHNKKEAARLLGVHRSVLYRKMVKMD</sequence>
<dbReference type="SMART" id="SM00382">
    <property type="entry name" value="AAA"/>
    <property type="match status" value="1"/>
</dbReference>
<dbReference type="Gene3D" id="1.10.8.60">
    <property type="match status" value="1"/>
</dbReference>
<dbReference type="InterPro" id="IPR025943">
    <property type="entry name" value="Sigma_54_int_dom_ATP-bd_2"/>
</dbReference>
<dbReference type="Pfam" id="PF25601">
    <property type="entry name" value="AAA_lid_14"/>
    <property type="match status" value="1"/>
</dbReference>
<dbReference type="InterPro" id="IPR013767">
    <property type="entry name" value="PAS_fold"/>
</dbReference>
<evidence type="ECO:0000259" key="7">
    <source>
        <dbReference type="PROSITE" id="PS50045"/>
    </source>
</evidence>
<keyword evidence="10" id="KW-1185">Reference proteome</keyword>
<evidence type="ECO:0000256" key="3">
    <source>
        <dbReference type="ARBA" id="ARBA00023015"/>
    </source>
</evidence>
<dbReference type="GO" id="GO:0005524">
    <property type="term" value="F:ATP binding"/>
    <property type="evidence" value="ECO:0007669"/>
    <property type="project" value="UniProtKB-KW"/>
</dbReference>
<dbReference type="Pfam" id="PF00989">
    <property type="entry name" value="PAS"/>
    <property type="match status" value="1"/>
</dbReference>
<keyword evidence="6" id="KW-0175">Coiled coil</keyword>
<protein>
    <submittedName>
        <fullName evidence="9">PAS domain S-box-containing protein</fullName>
    </submittedName>
</protein>
<dbReference type="STRING" id="39060.SAMN05660706_12224"/>
<dbReference type="InterPro" id="IPR058031">
    <property type="entry name" value="AAA_lid_NorR"/>
</dbReference>
<dbReference type="PROSITE" id="PS00675">
    <property type="entry name" value="SIGMA54_INTERACT_1"/>
    <property type="match status" value="1"/>
</dbReference>
<dbReference type="InterPro" id="IPR035965">
    <property type="entry name" value="PAS-like_dom_sf"/>
</dbReference>
<keyword evidence="2" id="KW-0067">ATP-binding</keyword>
<proteinExistence type="predicted"/>
<dbReference type="InterPro" id="IPR025662">
    <property type="entry name" value="Sigma_54_int_dom_ATP-bd_1"/>
</dbReference>
<evidence type="ECO:0000259" key="8">
    <source>
        <dbReference type="PROSITE" id="PS50112"/>
    </source>
</evidence>
<evidence type="ECO:0000313" key="10">
    <source>
        <dbReference type="Proteomes" id="UP000199584"/>
    </source>
</evidence>
<dbReference type="Gene3D" id="1.10.10.60">
    <property type="entry name" value="Homeodomain-like"/>
    <property type="match status" value="1"/>
</dbReference>
<dbReference type="Gene3D" id="3.30.450.20">
    <property type="entry name" value="PAS domain"/>
    <property type="match status" value="1"/>
</dbReference>
<keyword evidence="5" id="KW-0804">Transcription</keyword>
<dbReference type="PROSITE" id="PS50045">
    <property type="entry name" value="SIGMA54_INTERACT_4"/>
    <property type="match status" value="1"/>
</dbReference>
<feature type="coiled-coil region" evidence="6">
    <location>
        <begin position="119"/>
        <end position="146"/>
    </location>
</feature>
<dbReference type="GO" id="GO:0043565">
    <property type="term" value="F:sequence-specific DNA binding"/>
    <property type="evidence" value="ECO:0007669"/>
    <property type="project" value="InterPro"/>
</dbReference>
<dbReference type="PROSITE" id="PS50112">
    <property type="entry name" value="PAS"/>
    <property type="match status" value="1"/>
</dbReference>
<gene>
    <name evidence="9" type="ORF">SAMN05660706_12224</name>
</gene>
<dbReference type="CDD" id="cd00009">
    <property type="entry name" value="AAA"/>
    <property type="match status" value="1"/>
</dbReference>